<evidence type="ECO:0000313" key="2">
    <source>
        <dbReference type="Proteomes" id="UP001378242"/>
    </source>
</evidence>
<organism evidence="1 2">
    <name type="scientific">Cobetia marina</name>
    <name type="common">Deleya marina</name>
    <dbReference type="NCBI Taxonomy" id="28258"/>
    <lineage>
        <taxon>Bacteria</taxon>
        <taxon>Pseudomonadati</taxon>
        <taxon>Pseudomonadota</taxon>
        <taxon>Gammaproteobacteria</taxon>
        <taxon>Oceanospirillales</taxon>
        <taxon>Halomonadaceae</taxon>
        <taxon>Cobetia</taxon>
    </lineage>
</organism>
<dbReference type="RefSeq" id="WP_084208669.1">
    <property type="nucleotide sequence ID" value="NZ_CP017114.1"/>
</dbReference>
<keyword evidence="2" id="KW-1185">Reference proteome</keyword>
<gene>
    <name evidence="1" type="ORF">V6243_01310</name>
</gene>
<name>A0ABU9GCL8_COBMA</name>
<dbReference type="Proteomes" id="UP001378242">
    <property type="component" value="Unassembled WGS sequence"/>
</dbReference>
<reference evidence="1 2" key="1">
    <citation type="submission" date="2024-02" db="EMBL/GenBank/DDBJ databases">
        <title>Bacteria isolated from the canopy kelp, Nereocystis luetkeana.</title>
        <authorList>
            <person name="Pfister C.A."/>
            <person name="Younker I.T."/>
            <person name="Light S.H."/>
        </authorList>
    </citation>
    <scope>NUCLEOTIDE SEQUENCE [LARGE SCALE GENOMIC DNA]</scope>
    <source>
        <strain evidence="1 2">TI.5.07</strain>
    </source>
</reference>
<proteinExistence type="predicted"/>
<dbReference type="InterPro" id="IPR008318">
    <property type="entry name" value="UCP030820"/>
</dbReference>
<evidence type="ECO:0000313" key="1">
    <source>
        <dbReference type="EMBL" id="MEL0615450.1"/>
    </source>
</evidence>
<sequence>MPEVTAEMTSARELTDQRQGGVIRQNQLVPEDAWQVVRLDEDGNLPSYQQPALLPLAHWQALVDAGEGSDQLGPWLASDTELTPELGEALATAPLLAVDFPNFNDGRGYTLARLMRERYGFQGEIRAIGDVLVDQLHYMSRCGIDAFQLRSDQYVEDALYALSIFSVSYQTGIDQTSPLFSRRW</sequence>
<protein>
    <submittedName>
        <fullName evidence="1">DUF934 domain-containing protein</fullName>
    </submittedName>
</protein>
<comment type="caution">
    <text evidence="1">The sequence shown here is derived from an EMBL/GenBank/DDBJ whole genome shotgun (WGS) entry which is preliminary data.</text>
</comment>
<dbReference type="EMBL" id="JBAKAP010000001">
    <property type="protein sequence ID" value="MEL0615450.1"/>
    <property type="molecule type" value="Genomic_DNA"/>
</dbReference>
<dbReference type="GeneID" id="43177949"/>
<accession>A0ABU9GCL8</accession>
<dbReference type="Pfam" id="PF06073">
    <property type="entry name" value="DUF934"/>
    <property type="match status" value="1"/>
</dbReference>
<dbReference type="PIRSF" id="PIRSF030820">
    <property type="entry name" value="UCP030820"/>
    <property type="match status" value="1"/>
</dbReference>